<comment type="catalytic activity">
    <reaction evidence="7 8 13">
        <text>(S)-4-amino-5-oxopentanoate + tRNA(Glu) + NADP(+) = L-glutamyl-tRNA(Glu) + NADPH + H(+)</text>
        <dbReference type="Rhea" id="RHEA:12344"/>
        <dbReference type="Rhea" id="RHEA-COMP:9663"/>
        <dbReference type="Rhea" id="RHEA-COMP:9680"/>
        <dbReference type="ChEBI" id="CHEBI:15378"/>
        <dbReference type="ChEBI" id="CHEBI:57501"/>
        <dbReference type="ChEBI" id="CHEBI:57783"/>
        <dbReference type="ChEBI" id="CHEBI:58349"/>
        <dbReference type="ChEBI" id="CHEBI:78442"/>
        <dbReference type="ChEBI" id="CHEBI:78520"/>
        <dbReference type="EC" id="1.2.1.70"/>
    </reaction>
</comment>
<comment type="subunit">
    <text evidence="8">Homodimer.</text>
</comment>
<dbReference type="PATRIC" id="fig|1128398.3.peg.2544"/>
<dbReference type="NCBIfam" id="TIGR01035">
    <property type="entry name" value="hemA"/>
    <property type="match status" value="1"/>
</dbReference>
<comment type="miscellaneous">
    <text evidence="8">During catalysis, the active site Cys acts as a nucleophile attacking the alpha-carbonyl group of tRNA-bound glutamate with the formation of a thioester intermediate between enzyme and glutamate, and the concomitant release of tRNA(Glu). The thioester intermediate is finally reduced by direct hydride transfer from NADPH, to form the product GSA.</text>
</comment>
<dbReference type="SUPFAM" id="SSF51735">
    <property type="entry name" value="NAD(P)-binding Rossmann-fold domains"/>
    <property type="match status" value="1"/>
</dbReference>
<evidence type="ECO:0000256" key="3">
    <source>
        <dbReference type="ARBA" id="ARBA00012970"/>
    </source>
</evidence>
<dbReference type="Gene3D" id="3.30.460.30">
    <property type="entry name" value="Glutamyl-tRNA reductase, N-terminal domain"/>
    <property type="match status" value="1"/>
</dbReference>
<dbReference type="InterPro" id="IPR015895">
    <property type="entry name" value="4pyrrol_synth_GluRdtase_N"/>
</dbReference>
<evidence type="ECO:0000259" key="15">
    <source>
        <dbReference type="Pfam" id="PF01488"/>
    </source>
</evidence>
<dbReference type="PANTHER" id="PTHR43013">
    <property type="entry name" value="GLUTAMYL-TRNA REDUCTASE"/>
    <property type="match status" value="1"/>
</dbReference>
<gene>
    <name evidence="8 17" type="primary">hemA</name>
    <name evidence="17" type="ordered locus">Curi_c24690</name>
</gene>
<feature type="domain" description="Quinate/shikimate 5-dehydrogenase/glutamyl-tRNA reductase" evidence="15">
    <location>
        <begin position="171"/>
        <end position="283"/>
    </location>
</feature>
<dbReference type="InterPro" id="IPR036343">
    <property type="entry name" value="GluRdtase_N_sf"/>
</dbReference>
<evidence type="ECO:0000256" key="12">
    <source>
        <dbReference type="PIRSR" id="PIRSR000445-4"/>
    </source>
</evidence>
<sequence length="395" mass="46342">MIQALGVRHNVELRIREKLSIITKRIEKSLEKLKKHCDEVVILSTCNRTEIYFKSKDYDDSIIEKIFDELNWDKDLLEYTFYLKEDKAIEHLMDVVCGFDSIIFGEEQILGQVKMAYEVGLENKSIKSEFIRLFETAIACGKEFRLKTELYRIPVSSSSIVVNEAKKRGIKKFMILGYGGVGSLVAKYITSIDFEKLYIVVRDEEDLNIDDTRVKVIKFKERELYYNDVDCIISCTSAPHVVIESKNLPDKELLIFDLAVPRDVSEDVYSLPNAEVYNIDNINIINDENHDRRKSVMIKNRDIIDEYIKDFRDWQTIREITPYIIKLKGKGEDIYKKRYEVFKNKKETKDVEQLVETMIKSTSNAYINKAIETLKEEYLDGRGEECLRIIKKIFY</sequence>
<dbReference type="InterPro" id="IPR015896">
    <property type="entry name" value="4pyrrol_synth_GluRdtase_dimer"/>
</dbReference>
<evidence type="ECO:0000313" key="18">
    <source>
        <dbReference type="Proteomes" id="UP000006094"/>
    </source>
</evidence>
<dbReference type="HOGENOM" id="CLU_035113_1_0_9"/>
<evidence type="ECO:0000256" key="4">
    <source>
        <dbReference type="ARBA" id="ARBA00022857"/>
    </source>
</evidence>
<feature type="binding site" evidence="8 10">
    <location>
        <position position="101"/>
    </location>
    <ligand>
        <name>substrate</name>
    </ligand>
</feature>
<evidence type="ECO:0000256" key="10">
    <source>
        <dbReference type="PIRSR" id="PIRSR000445-2"/>
    </source>
</evidence>
<feature type="domain" description="Glutamyl-tRNA reductase N-terminal" evidence="16">
    <location>
        <begin position="9"/>
        <end position="148"/>
    </location>
</feature>
<dbReference type="SUPFAM" id="SSF69075">
    <property type="entry name" value="Glutamyl tRNA-reductase dimerization domain"/>
    <property type="match status" value="1"/>
</dbReference>
<accession>K0B1X6</accession>
<dbReference type="InterPro" id="IPR036291">
    <property type="entry name" value="NAD(P)-bd_dom_sf"/>
</dbReference>
<reference evidence="17 18" key="1">
    <citation type="journal article" date="2012" name="PLoS ONE">
        <title>The purine-utilizing bacterium Clostridium acidurici 9a: a genome-guided metabolic reconsideration.</title>
        <authorList>
            <person name="Hartwich K."/>
            <person name="Poehlein A."/>
            <person name="Daniel R."/>
        </authorList>
    </citation>
    <scope>NUCLEOTIDE SEQUENCE [LARGE SCALE GENOMIC DNA]</scope>
    <source>
        <strain evidence="18">ATCC 7906 / DSM 604 / BCRC 14475 / CIP 104303 / KCTC 5404 / NCIMB 10678 / 9a</strain>
    </source>
</reference>
<evidence type="ECO:0000256" key="2">
    <source>
        <dbReference type="ARBA" id="ARBA00005916"/>
    </source>
</evidence>
<organism evidence="17 18">
    <name type="scientific">Gottschalkia acidurici (strain ATCC 7906 / DSM 604 / BCRC 14475 / CIP 104303 / KCTC 5404 / NCIMB 10678 / 9a)</name>
    <name type="common">Clostridium acidurici</name>
    <dbReference type="NCBI Taxonomy" id="1128398"/>
    <lineage>
        <taxon>Bacteria</taxon>
        <taxon>Bacillati</taxon>
        <taxon>Bacillota</taxon>
        <taxon>Tissierellia</taxon>
        <taxon>Tissierellales</taxon>
        <taxon>Gottschalkiaceae</taxon>
        <taxon>Gottschalkia</taxon>
    </lineage>
</organism>
<feature type="domain" description="Tetrapyrrole biosynthesis glutamyl-tRNA reductase dimerisation" evidence="14">
    <location>
        <begin position="301"/>
        <end position="394"/>
    </location>
</feature>
<evidence type="ECO:0000259" key="14">
    <source>
        <dbReference type="Pfam" id="PF00745"/>
    </source>
</evidence>
<feature type="site" description="Important for activity" evidence="8 12">
    <location>
        <position position="91"/>
    </location>
</feature>
<proteinExistence type="inferred from homology"/>
<name>K0B1X6_GOTA9</name>
<evidence type="ECO:0000256" key="5">
    <source>
        <dbReference type="ARBA" id="ARBA00023002"/>
    </source>
</evidence>
<dbReference type="Pfam" id="PF01488">
    <property type="entry name" value="Shikimate_DH"/>
    <property type="match status" value="1"/>
</dbReference>
<keyword evidence="6 8" id="KW-0627">Porphyrin biosynthesis</keyword>
<comment type="function">
    <text evidence="8">Catalyzes the NADPH-dependent reduction of glutamyl-tRNA(Glu) to glutamate 1-semialdehyde (GSA).</text>
</comment>
<feature type="active site" description="Nucleophile" evidence="8 9">
    <location>
        <position position="46"/>
    </location>
</feature>
<dbReference type="AlphaFoldDB" id="K0B1X6"/>
<dbReference type="GO" id="GO:0050661">
    <property type="term" value="F:NADP binding"/>
    <property type="evidence" value="ECO:0007669"/>
    <property type="project" value="InterPro"/>
</dbReference>
<evidence type="ECO:0000256" key="11">
    <source>
        <dbReference type="PIRSR" id="PIRSR000445-3"/>
    </source>
</evidence>
<dbReference type="InterPro" id="IPR036453">
    <property type="entry name" value="GluRdtase_dimer_dom_sf"/>
</dbReference>
<dbReference type="EMBL" id="CP003326">
    <property type="protein sequence ID" value="AFS79464.1"/>
    <property type="molecule type" value="Genomic_DNA"/>
</dbReference>
<keyword evidence="5 8" id="KW-0560">Oxidoreductase</keyword>
<dbReference type="RefSeq" id="WP_014968598.1">
    <property type="nucleotide sequence ID" value="NC_018664.1"/>
</dbReference>
<keyword evidence="18" id="KW-1185">Reference proteome</keyword>
<dbReference type="InterPro" id="IPR006151">
    <property type="entry name" value="Shikm_DH/Glu-tRNA_Rdtase"/>
</dbReference>
<dbReference type="Pfam" id="PF05201">
    <property type="entry name" value="GlutR_N"/>
    <property type="match status" value="1"/>
</dbReference>
<dbReference type="EC" id="1.2.1.70" evidence="3 8"/>
<dbReference type="UniPathway" id="UPA00251">
    <property type="reaction ID" value="UER00316"/>
</dbReference>
<dbReference type="PROSITE" id="PS00747">
    <property type="entry name" value="GLUTR"/>
    <property type="match status" value="1"/>
</dbReference>
<dbReference type="KEGG" id="cad:Curi_c24690"/>
<comment type="similarity">
    <text evidence="2 8 13">Belongs to the glutamyl-tRNA reductase family.</text>
</comment>
<comment type="domain">
    <text evidence="8">Possesses an unusual extended V-shaped dimeric structure with each monomer consisting of three distinct domains arranged along a curved 'spinal' alpha-helix. The N-terminal catalytic domain specifically recognizes the glutamate moiety of the substrate. The second domain is the NADPH-binding domain, and the third C-terminal domain is responsible for dimerization.</text>
</comment>
<dbReference type="STRING" id="1128398.Curi_c24690"/>
<dbReference type="Pfam" id="PF00745">
    <property type="entry name" value="GlutR_dimer"/>
    <property type="match status" value="1"/>
</dbReference>
<dbReference type="PANTHER" id="PTHR43013:SF1">
    <property type="entry name" value="GLUTAMYL-TRNA REDUCTASE"/>
    <property type="match status" value="1"/>
</dbReference>
<dbReference type="eggNOG" id="COG0373">
    <property type="taxonomic scope" value="Bacteria"/>
</dbReference>
<dbReference type="GO" id="GO:0008883">
    <property type="term" value="F:glutamyl-tRNA reductase activity"/>
    <property type="evidence" value="ECO:0007669"/>
    <property type="project" value="UniProtKB-UniRule"/>
</dbReference>
<dbReference type="Gene3D" id="3.40.50.720">
    <property type="entry name" value="NAD(P)-binding Rossmann-like Domain"/>
    <property type="match status" value="1"/>
</dbReference>
<evidence type="ECO:0000256" key="6">
    <source>
        <dbReference type="ARBA" id="ARBA00023244"/>
    </source>
</evidence>
<evidence type="ECO:0000256" key="9">
    <source>
        <dbReference type="PIRSR" id="PIRSR000445-1"/>
    </source>
</evidence>
<evidence type="ECO:0000259" key="16">
    <source>
        <dbReference type="Pfam" id="PF05201"/>
    </source>
</evidence>
<dbReference type="SUPFAM" id="SSF69742">
    <property type="entry name" value="Glutamyl tRNA-reductase catalytic, N-terminal domain"/>
    <property type="match status" value="1"/>
</dbReference>
<evidence type="ECO:0000256" key="8">
    <source>
        <dbReference type="HAMAP-Rule" id="MF_00087"/>
    </source>
</evidence>
<dbReference type="Proteomes" id="UP000006094">
    <property type="component" value="Chromosome"/>
</dbReference>
<dbReference type="HAMAP" id="MF_00087">
    <property type="entry name" value="Glu_tRNA_reductase"/>
    <property type="match status" value="1"/>
</dbReference>
<comment type="pathway">
    <text evidence="1 8 13">Porphyrin-containing compound metabolism; protoporphyrin-IX biosynthesis; 5-aminolevulinate from L-glutamyl-tRNA(Glu): step 1/2.</text>
</comment>
<feature type="binding site" evidence="8 10">
    <location>
        <position position="112"/>
    </location>
    <ligand>
        <name>substrate</name>
    </ligand>
</feature>
<keyword evidence="4 8" id="KW-0521">NADP</keyword>
<feature type="binding site" evidence="8 11">
    <location>
        <begin position="177"/>
        <end position="182"/>
    </location>
    <ligand>
        <name>NADP(+)</name>
        <dbReference type="ChEBI" id="CHEBI:58349"/>
    </ligand>
</feature>
<evidence type="ECO:0000256" key="13">
    <source>
        <dbReference type="RuleBase" id="RU000584"/>
    </source>
</evidence>
<feature type="binding site" evidence="8 10">
    <location>
        <begin position="45"/>
        <end position="48"/>
    </location>
    <ligand>
        <name>substrate</name>
    </ligand>
</feature>
<evidence type="ECO:0000256" key="7">
    <source>
        <dbReference type="ARBA" id="ARBA00047464"/>
    </source>
</evidence>
<feature type="binding site" evidence="8 10">
    <location>
        <begin position="106"/>
        <end position="108"/>
    </location>
    <ligand>
        <name>substrate</name>
    </ligand>
</feature>
<dbReference type="GO" id="GO:0019353">
    <property type="term" value="P:protoporphyrinogen IX biosynthetic process from glutamate"/>
    <property type="evidence" value="ECO:0007669"/>
    <property type="project" value="TreeGrafter"/>
</dbReference>
<evidence type="ECO:0000256" key="1">
    <source>
        <dbReference type="ARBA" id="ARBA00005059"/>
    </source>
</evidence>
<dbReference type="OrthoDB" id="110209at2"/>
<dbReference type="PIRSF" id="PIRSF000445">
    <property type="entry name" value="4pyrrol_synth_GluRdtase"/>
    <property type="match status" value="1"/>
</dbReference>
<evidence type="ECO:0000313" key="17">
    <source>
        <dbReference type="EMBL" id="AFS79464.1"/>
    </source>
</evidence>
<dbReference type="InterPro" id="IPR018214">
    <property type="entry name" value="GluRdtase_CS"/>
</dbReference>
<protein>
    <recommendedName>
        <fullName evidence="3 8">Glutamyl-tRNA reductase</fullName>
        <shortName evidence="8">GluTR</shortName>
        <ecNumber evidence="3 8">1.2.1.70</ecNumber>
    </recommendedName>
</protein>
<dbReference type="InterPro" id="IPR000343">
    <property type="entry name" value="4pyrrol_synth_GluRdtase"/>
</dbReference>